<gene>
    <name evidence="6" type="ORF">OCOJLMKI_0332</name>
</gene>
<dbReference type="RefSeq" id="WP_238242344.1">
    <property type="nucleotide sequence ID" value="NZ_BPQP01000004.1"/>
</dbReference>
<name>A0ABQ4RSH6_9HYPH</name>
<dbReference type="Proteomes" id="UP001055125">
    <property type="component" value="Unassembled WGS sequence"/>
</dbReference>
<dbReference type="Pfam" id="PF01381">
    <property type="entry name" value="HTH_3"/>
    <property type="match status" value="1"/>
</dbReference>
<organism evidence="6 7">
    <name type="scientific">Methylobacterium iners</name>
    <dbReference type="NCBI Taxonomy" id="418707"/>
    <lineage>
        <taxon>Bacteria</taxon>
        <taxon>Pseudomonadati</taxon>
        <taxon>Pseudomonadota</taxon>
        <taxon>Alphaproteobacteria</taxon>
        <taxon>Hyphomicrobiales</taxon>
        <taxon>Methylobacteriaceae</taxon>
        <taxon>Methylobacterium</taxon>
    </lineage>
</organism>
<reference evidence="6" key="1">
    <citation type="journal article" date="2021" name="Front. Microbiol.">
        <title>Comprehensive Comparative Genomics and Phenotyping of Methylobacterium Species.</title>
        <authorList>
            <person name="Alessa O."/>
            <person name="Ogura Y."/>
            <person name="Fujitani Y."/>
            <person name="Takami H."/>
            <person name="Hayashi T."/>
            <person name="Sahin N."/>
            <person name="Tani A."/>
        </authorList>
    </citation>
    <scope>NUCLEOTIDE SEQUENCE</scope>
    <source>
        <strain evidence="6">DSM 19015</strain>
    </source>
</reference>
<keyword evidence="3" id="KW-0804">Transcription</keyword>
<evidence type="ECO:0000256" key="3">
    <source>
        <dbReference type="ARBA" id="ARBA00023163"/>
    </source>
</evidence>
<proteinExistence type="predicted"/>
<dbReference type="EMBL" id="BPQP01000004">
    <property type="protein sequence ID" value="GJD93142.1"/>
    <property type="molecule type" value="Genomic_DNA"/>
</dbReference>
<dbReference type="PROSITE" id="PS50943">
    <property type="entry name" value="HTH_CROC1"/>
    <property type="match status" value="1"/>
</dbReference>
<dbReference type="SUPFAM" id="SSF47413">
    <property type="entry name" value="lambda repressor-like DNA-binding domains"/>
    <property type="match status" value="1"/>
</dbReference>
<dbReference type="PANTHER" id="PTHR46797:SF23">
    <property type="entry name" value="HTH-TYPE TRANSCRIPTIONAL REGULATOR SUTR"/>
    <property type="match status" value="1"/>
</dbReference>
<evidence type="ECO:0000313" key="7">
    <source>
        <dbReference type="Proteomes" id="UP001055125"/>
    </source>
</evidence>
<feature type="region of interest" description="Disordered" evidence="4">
    <location>
        <begin position="65"/>
        <end position="87"/>
    </location>
</feature>
<evidence type="ECO:0000256" key="1">
    <source>
        <dbReference type="ARBA" id="ARBA00023015"/>
    </source>
</evidence>
<protein>
    <recommendedName>
        <fullName evidence="5">HTH cro/C1-type domain-containing protein</fullName>
    </recommendedName>
</protein>
<evidence type="ECO:0000313" key="6">
    <source>
        <dbReference type="EMBL" id="GJD93142.1"/>
    </source>
</evidence>
<reference evidence="6" key="2">
    <citation type="submission" date="2021-08" db="EMBL/GenBank/DDBJ databases">
        <authorList>
            <person name="Tani A."/>
            <person name="Ola A."/>
            <person name="Ogura Y."/>
            <person name="Katsura K."/>
            <person name="Hayashi T."/>
        </authorList>
    </citation>
    <scope>NUCLEOTIDE SEQUENCE</scope>
    <source>
        <strain evidence="6">DSM 19015</strain>
    </source>
</reference>
<sequence>MNGRALVGWNVRRLRVALGLSQEALAVDAGLDRSYVGRIERATENPSIDVLDQLAAALRVASAELLKEPAENEAPPPTLRSGRKQGR</sequence>
<evidence type="ECO:0000256" key="2">
    <source>
        <dbReference type="ARBA" id="ARBA00023125"/>
    </source>
</evidence>
<keyword evidence="1" id="KW-0805">Transcription regulation</keyword>
<dbReference type="SMART" id="SM00530">
    <property type="entry name" value="HTH_XRE"/>
    <property type="match status" value="1"/>
</dbReference>
<comment type="caution">
    <text evidence="6">The sequence shown here is derived from an EMBL/GenBank/DDBJ whole genome shotgun (WGS) entry which is preliminary data.</text>
</comment>
<dbReference type="InterPro" id="IPR010982">
    <property type="entry name" value="Lambda_DNA-bd_dom_sf"/>
</dbReference>
<keyword evidence="2" id="KW-0238">DNA-binding</keyword>
<dbReference type="PANTHER" id="PTHR46797">
    <property type="entry name" value="HTH-TYPE TRANSCRIPTIONAL REGULATOR"/>
    <property type="match status" value="1"/>
</dbReference>
<keyword evidence="7" id="KW-1185">Reference proteome</keyword>
<evidence type="ECO:0000259" key="5">
    <source>
        <dbReference type="PROSITE" id="PS50943"/>
    </source>
</evidence>
<dbReference type="CDD" id="cd00093">
    <property type="entry name" value="HTH_XRE"/>
    <property type="match status" value="1"/>
</dbReference>
<dbReference type="InterPro" id="IPR050807">
    <property type="entry name" value="TransReg_Diox_bact_type"/>
</dbReference>
<dbReference type="Gene3D" id="1.10.260.40">
    <property type="entry name" value="lambda repressor-like DNA-binding domains"/>
    <property type="match status" value="1"/>
</dbReference>
<dbReference type="InterPro" id="IPR001387">
    <property type="entry name" value="Cro/C1-type_HTH"/>
</dbReference>
<accession>A0ABQ4RSH6</accession>
<feature type="domain" description="HTH cro/C1-type" evidence="5">
    <location>
        <begin position="11"/>
        <end position="65"/>
    </location>
</feature>
<evidence type="ECO:0000256" key="4">
    <source>
        <dbReference type="SAM" id="MobiDB-lite"/>
    </source>
</evidence>